<sequence>MSWFQKSFSLKAQSRGSYLITSEITSNLPEIGDYKVGLLNLFIQHTSCALSLNENW</sequence>
<accession>A0A7C8UAQ3</accession>
<comment type="caution">
    <text evidence="2">The sequence shown here is derived from an EMBL/GenBank/DDBJ whole genome shotgun (WGS) entry which is preliminary data.</text>
</comment>
<feature type="non-terminal residue" evidence="2">
    <location>
        <position position="56"/>
    </location>
</feature>
<comment type="similarity">
    <text evidence="1">Belongs to the UPF0047 family.</text>
</comment>
<dbReference type="EMBL" id="WIWS01000102">
    <property type="protein sequence ID" value="KAF3207194.1"/>
    <property type="molecule type" value="Genomic_DNA"/>
</dbReference>
<dbReference type="Proteomes" id="UP000472727">
    <property type="component" value="Unassembled WGS sequence"/>
</dbReference>
<dbReference type="Gene3D" id="2.60.120.460">
    <property type="entry name" value="YjbQ-like"/>
    <property type="match status" value="1"/>
</dbReference>
<reference evidence="2 3" key="1">
    <citation type="submission" date="2019-06" db="EMBL/GenBank/DDBJ databases">
        <authorList>
            <person name="Palmer J.M."/>
        </authorList>
    </citation>
    <scope>NUCLEOTIDE SEQUENCE [LARGE SCALE GENOMIC DNA]</scope>
    <source>
        <strain evidence="2 3">TWF106</strain>
    </source>
</reference>
<evidence type="ECO:0000313" key="2">
    <source>
        <dbReference type="EMBL" id="KAF3207194.1"/>
    </source>
</evidence>
<dbReference type="InterPro" id="IPR001602">
    <property type="entry name" value="UPF0047_YjbQ-like"/>
</dbReference>
<name>A0A7C8UAQ3_ORBOL</name>
<evidence type="ECO:0000256" key="1">
    <source>
        <dbReference type="ARBA" id="ARBA00005534"/>
    </source>
</evidence>
<protein>
    <submittedName>
        <fullName evidence="2">Uncharacterized protein</fullName>
    </submittedName>
</protein>
<organism evidence="2 3">
    <name type="scientific">Orbilia oligospora</name>
    <name type="common">Nematode-trapping fungus</name>
    <name type="synonym">Arthrobotrys oligospora</name>
    <dbReference type="NCBI Taxonomy" id="2813651"/>
    <lineage>
        <taxon>Eukaryota</taxon>
        <taxon>Fungi</taxon>
        <taxon>Dikarya</taxon>
        <taxon>Ascomycota</taxon>
        <taxon>Pezizomycotina</taxon>
        <taxon>Orbiliomycetes</taxon>
        <taxon>Orbiliales</taxon>
        <taxon>Orbiliaceae</taxon>
        <taxon>Orbilia</taxon>
    </lineage>
</organism>
<gene>
    <name evidence="2" type="ORF">TWF106_000447</name>
</gene>
<dbReference type="PANTHER" id="PTHR30615">
    <property type="entry name" value="UNCHARACTERIZED PROTEIN YJBQ-RELATED"/>
    <property type="match status" value="1"/>
</dbReference>
<dbReference type="SUPFAM" id="SSF111038">
    <property type="entry name" value="YjbQ-like"/>
    <property type="match status" value="1"/>
</dbReference>
<dbReference type="InterPro" id="IPR035917">
    <property type="entry name" value="YjbQ-like_sf"/>
</dbReference>
<dbReference type="AlphaFoldDB" id="A0A7C8UAQ3"/>
<proteinExistence type="inferred from homology"/>
<dbReference type="PANTHER" id="PTHR30615:SF8">
    <property type="entry name" value="UPF0047 PROTEIN C4A8.02C"/>
    <property type="match status" value="1"/>
</dbReference>
<evidence type="ECO:0000313" key="3">
    <source>
        <dbReference type="Proteomes" id="UP000472727"/>
    </source>
</evidence>